<dbReference type="InterPro" id="IPR008166">
    <property type="entry name" value="Glyco_transf_92"/>
</dbReference>
<dbReference type="AlphaFoldDB" id="A0A803NA28"/>
<dbReference type="EnsemblPlants" id="AUR62042812-RA">
    <property type="protein sequence ID" value="AUR62042812-RA:cds"/>
    <property type="gene ID" value="AUR62042812"/>
</dbReference>
<reference evidence="9" key="2">
    <citation type="submission" date="2021-03" db="UniProtKB">
        <authorList>
            <consortium name="EnsemblPlants"/>
        </authorList>
    </citation>
    <scope>IDENTIFICATION</scope>
</reference>
<organism evidence="9 10">
    <name type="scientific">Chenopodium quinoa</name>
    <name type="common">Quinoa</name>
    <dbReference type="NCBI Taxonomy" id="63459"/>
    <lineage>
        <taxon>Eukaryota</taxon>
        <taxon>Viridiplantae</taxon>
        <taxon>Streptophyta</taxon>
        <taxon>Embryophyta</taxon>
        <taxon>Tracheophyta</taxon>
        <taxon>Spermatophyta</taxon>
        <taxon>Magnoliopsida</taxon>
        <taxon>eudicotyledons</taxon>
        <taxon>Gunneridae</taxon>
        <taxon>Pentapetalae</taxon>
        <taxon>Caryophyllales</taxon>
        <taxon>Chenopodiaceae</taxon>
        <taxon>Chenopodioideae</taxon>
        <taxon>Atripliceae</taxon>
        <taxon>Chenopodium</taxon>
    </lineage>
</organism>
<dbReference type="EC" id="2.4.1.-" evidence="8"/>
<keyword evidence="7" id="KW-0472">Membrane</keyword>
<dbReference type="GO" id="GO:0005737">
    <property type="term" value="C:cytoplasm"/>
    <property type="evidence" value="ECO:0007669"/>
    <property type="project" value="TreeGrafter"/>
</dbReference>
<keyword evidence="5" id="KW-0812">Transmembrane</keyword>
<comment type="subcellular location">
    <subcellularLocation>
        <location evidence="1">Membrane</location>
        <topology evidence="1">Single-pass membrane protein</topology>
    </subcellularLocation>
</comment>
<dbReference type="OMA" id="NASKMHD"/>
<evidence type="ECO:0000256" key="4">
    <source>
        <dbReference type="ARBA" id="ARBA00022679"/>
    </source>
</evidence>
<evidence type="ECO:0000256" key="7">
    <source>
        <dbReference type="ARBA" id="ARBA00023136"/>
    </source>
</evidence>
<dbReference type="PANTHER" id="PTHR21461:SF12">
    <property type="entry name" value="GALACTAN BETA-1,4-GALACTOSYLTRANSFERASE GALS2"/>
    <property type="match status" value="1"/>
</dbReference>
<evidence type="ECO:0000256" key="3">
    <source>
        <dbReference type="ARBA" id="ARBA00022676"/>
    </source>
</evidence>
<sequence>MSAYRGGLNTFSIIGLSSKPLQVYSRPTYLCEYQNSNNNSSSFVKAYKILPDWGFGRVYTVLIINCTFPDGIVDDSSVGGQLILHAPDTNRRNNSLIAVVEPPKSWDVSHFVSPPKYDYLYCGSPLYGTLSPQRMREWIAYHVRLFGEKSHFVIFDSGGIHPEVFEVLKPWMDLGYVSLQDVKEQERFDGYYHNQFLLVNDCLHRYRFDAKWMFFFDVDEYIYVPPKLSLRSVTDSLEEFTQFTIEQVPMSNKLCLTQDAGKTSKRQMAAWGQEANGRLTLHKAGGKWPPDFS</sequence>
<proteinExistence type="inferred from homology"/>
<evidence type="ECO:0000256" key="5">
    <source>
        <dbReference type="ARBA" id="ARBA00022692"/>
    </source>
</evidence>
<protein>
    <recommendedName>
        <fullName evidence="8">Glycosyltransferase family 92 protein</fullName>
        <ecNumber evidence="8">2.4.1.-</ecNumber>
    </recommendedName>
</protein>
<evidence type="ECO:0000256" key="2">
    <source>
        <dbReference type="ARBA" id="ARBA00007647"/>
    </source>
</evidence>
<name>A0A803NA28_CHEQI</name>
<keyword evidence="6" id="KW-1133">Transmembrane helix</keyword>
<keyword evidence="4 8" id="KW-0808">Transferase</keyword>
<evidence type="ECO:0000256" key="8">
    <source>
        <dbReference type="RuleBase" id="RU366017"/>
    </source>
</evidence>
<dbReference type="PANTHER" id="PTHR21461">
    <property type="entry name" value="GLYCOSYLTRANSFERASE FAMILY 92 PROTEIN"/>
    <property type="match status" value="1"/>
</dbReference>
<accession>A0A803NA28</accession>
<dbReference type="Gramene" id="AUR62042812-RA">
    <property type="protein sequence ID" value="AUR62042812-RA:cds"/>
    <property type="gene ID" value="AUR62042812"/>
</dbReference>
<comment type="similarity">
    <text evidence="2 8">Belongs to the glycosyltransferase 92 family.</text>
</comment>
<dbReference type="GO" id="GO:0016757">
    <property type="term" value="F:glycosyltransferase activity"/>
    <property type="evidence" value="ECO:0007669"/>
    <property type="project" value="UniProtKB-UniRule"/>
</dbReference>
<dbReference type="GO" id="GO:0016020">
    <property type="term" value="C:membrane"/>
    <property type="evidence" value="ECO:0007669"/>
    <property type="project" value="UniProtKB-SubCell"/>
</dbReference>
<evidence type="ECO:0000313" key="10">
    <source>
        <dbReference type="Proteomes" id="UP000596660"/>
    </source>
</evidence>
<keyword evidence="10" id="KW-1185">Reference proteome</keyword>
<dbReference type="Proteomes" id="UP000596660">
    <property type="component" value="Unplaced"/>
</dbReference>
<dbReference type="Pfam" id="PF01697">
    <property type="entry name" value="Glyco_transf_92"/>
    <property type="match status" value="1"/>
</dbReference>
<reference evidence="9" key="1">
    <citation type="journal article" date="2017" name="Nature">
        <title>The genome of Chenopodium quinoa.</title>
        <authorList>
            <person name="Jarvis D.E."/>
            <person name="Ho Y.S."/>
            <person name="Lightfoot D.J."/>
            <person name="Schmoeckel S.M."/>
            <person name="Li B."/>
            <person name="Borm T.J.A."/>
            <person name="Ohyanagi H."/>
            <person name="Mineta K."/>
            <person name="Michell C.T."/>
            <person name="Saber N."/>
            <person name="Kharbatia N.M."/>
            <person name="Rupper R.R."/>
            <person name="Sharp A.R."/>
            <person name="Dally N."/>
            <person name="Boughton B.A."/>
            <person name="Woo Y.H."/>
            <person name="Gao G."/>
            <person name="Schijlen E.G.W.M."/>
            <person name="Guo X."/>
            <person name="Momin A.A."/>
            <person name="Negrao S."/>
            <person name="Al-Babili S."/>
            <person name="Gehring C."/>
            <person name="Roessner U."/>
            <person name="Jung C."/>
            <person name="Murphy K."/>
            <person name="Arold S.T."/>
            <person name="Gojobori T."/>
            <person name="van der Linden C.G."/>
            <person name="van Loo E.N."/>
            <person name="Jellen E.N."/>
            <person name="Maughan P.J."/>
            <person name="Tester M."/>
        </authorList>
    </citation>
    <scope>NUCLEOTIDE SEQUENCE [LARGE SCALE GENOMIC DNA]</scope>
    <source>
        <strain evidence="9">cv. PI 614886</strain>
    </source>
</reference>
<evidence type="ECO:0000313" key="9">
    <source>
        <dbReference type="EnsemblPlants" id="AUR62042812-RA:cds"/>
    </source>
</evidence>
<keyword evidence="3 8" id="KW-0328">Glycosyltransferase</keyword>
<evidence type="ECO:0000256" key="1">
    <source>
        <dbReference type="ARBA" id="ARBA00004167"/>
    </source>
</evidence>
<evidence type="ECO:0000256" key="6">
    <source>
        <dbReference type="ARBA" id="ARBA00022989"/>
    </source>
</evidence>